<evidence type="ECO:0008006" key="2">
    <source>
        <dbReference type="Google" id="ProtNLM"/>
    </source>
</evidence>
<evidence type="ECO:0000313" key="1">
    <source>
        <dbReference type="EMBL" id="BAM15152.1"/>
    </source>
</evidence>
<proteinExistence type="predicted"/>
<dbReference type="EMBL" id="AB716300">
    <property type="protein sequence ID" value="BAM15152.1"/>
    <property type="molecule type" value="Genomic_DNA"/>
</dbReference>
<feature type="non-terminal residue" evidence="1">
    <location>
        <position position="1"/>
    </location>
</feature>
<protein>
    <recommendedName>
        <fullName evidence="2">Apea-like HEPN domain-containing protein</fullName>
    </recommendedName>
</protein>
<dbReference type="AlphaFoldDB" id="I2FJG7"/>
<accession>I2FJG7</accession>
<sequence>RTLIDFVSTKEEIKEENKKIYAQVANRIYKVRNSVVHSKKGEKAVCLPVKHDRDLSLEIPLVRLVAEQIIINSSDFLNFDDT</sequence>
<reference evidence="1" key="1">
    <citation type="submission" date="2012-05" db="EMBL/GenBank/DDBJ databases">
        <title>Distribution of dehalogenation activities and characterization of organohalide-responsive genes in marine subsurface sediments of the Nankai Trough plate-subduction zone.</title>
        <authorList>
            <person name="Futagami T."/>
            <person name="Morono Y."/>
            <person name="Terada T."/>
            <person name="Kaksonen A.H."/>
            <person name="Inagaki F."/>
        </authorList>
    </citation>
    <scope>NUCLEOTIDE SEQUENCE</scope>
</reference>
<organism evidence="1">
    <name type="scientific">uncultured microorganism</name>
    <dbReference type="NCBI Taxonomy" id="358574"/>
    <lineage>
        <taxon>unclassified sequences</taxon>
        <taxon>environmental samples</taxon>
    </lineage>
</organism>
<name>I2FJG7_9ZZZZ</name>